<dbReference type="EMBL" id="CP163442">
    <property type="protein sequence ID" value="XDQ50133.1"/>
    <property type="molecule type" value="Genomic_DNA"/>
</dbReference>
<organism evidence="1">
    <name type="scientific">Streptomyces sp. R39</name>
    <dbReference type="NCBI Taxonomy" id="3238631"/>
    <lineage>
        <taxon>Bacteria</taxon>
        <taxon>Bacillati</taxon>
        <taxon>Actinomycetota</taxon>
        <taxon>Actinomycetes</taxon>
        <taxon>Kitasatosporales</taxon>
        <taxon>Streptomycetaceae</taxon>
        <taxon>Streptomyces</taxon>
    </lineage>
</organism>
<gene>
    <name evidence="1" type="ORF">AB5J52_49510</name>
</gene>
<proteinExistence type="predicted"/>
<protein>
    <submittedName>
        <fullName evidence="1">Uncharacterized protein</fullName>
    </submittedName>
</protein>
<accession>A0AB39R6G2</accession>
<sequence>MTPAFSGSSPYCYSNSLAMVLGADSPPPSAIEVLTGSPFGAQFTEGGLPHFDPLGWDPDLGLDQAIGLLGWTCERTSGGDAAGAIDRLRRASKLGPVLAGPVDIGLLVHQPWSGGVANGSDHWVVVLDVDSRHVLFHDPDGFPFATLPIDAFAAAWEGQLVECAGPFTMRSAFQRMRQVDTRAALRHSLAVAQRWLSGQPNESRTRDGALGGGAAVERLAASVQTGLDDRTRGHLAGFAIRVGARRLSDASLWLAELGATLAAEITDHQARLLGSVQYRLVVGEMPAAAAALQELAATYDTLGAALAVPAEGSTAWSG</sequence>
<evidence type="ECO:0000313" key="1">
    <source>
        <dbReference type="EMBL" id="XDQ50133.1"/>
    </source>
</evidence>
<geneLocation type="plasmid" evidence="1">
    <name>unnamed1</name>
</geneLocation>
<dbReference type="RefSeq" id="WP_369228654.1">
    <property type="nucleotide sequence ID" value="NZ_CP163442.1"/>
</dbReference>
<name>A0AB39R6G2_9ACTN</name>
<dbReference type="AlphaFoldDB" id="A0AB39R6G2"/>
<reference evidence="1" key="1">
    <citation type="submission" date="2024-07" db="EMBL/GenBank/DDBJ databases">
        <authorList>
            <person name="Yu S.T."/>
        </authorList>
    </citation>
    <scope>NUCLEOTIDE SEQUENCE</scope>
    <source>
        <strain evidence="1">R39</strain>
        <plasmid evidence="1">unnamed1</plasmid>
    </source>
</reference>
<keyword evidence="1" id="KW-0614">Plasmid</keyword>